<proteinExistence type="predicted"/>
<keyword evidence="4" id="KW-1185">Reference proteome</keyword>
<accession>A0ABQ1GQS6</accession>
<organism evidence="3 4">
    <name type="scientific">Kroppenstedtia guangzhouensis</name>
    <dbReference type="NCBI Taxonomy" id="1274356"/>
    <lineage>
        <taxon>Bacteria</taxon>
        <taxon>Bacillati</taxon>
        <taxon>Bacillota</taxon>
        <taxon>Bacilli</taxon>
        <taxon>Bacillales</taxon>
        <taxon>Thermoactinomycetaceae</taxon>
        <taxon>Kroppenstedtia</taxon>
    </lineage>
</organism>
<dbReference type="Gene3D" id="3.40.50.12780">
    <property type="entry name" value="N-terminal domain of ligase-like"/>
    <property type="match status" value="1"/>
</dbReference>
<dbReference type="Proteomes" id="UP000617979">
    <property type="component" value="Unassembled WGS sequence"/>
</dbReference>
<dbReference type="InterPro" id="IPR045851">
    <property type="entry name" value="AMP-bd_C_sf"/>
</dbReference>
<feature type="domain" description="AMP-binding enzyme C-terminal" evidence="2">
    <location>
        <begin position="422"/>
        <end position="502"/>
    </location>
</feature>
<gene>
    <name evidence="3" type="primary">fcs</name>
    <name evidence="3" type="ORF">GCM10007416_21690</name>
</gene>
<comment type="caution">
    <text evidence="3">The sequence shown here is derived from an EMBL/GenBank/DDBJ whole genome shotgun (WGS) entry which is preliminary data.</text>
</comment>
<feature type="domain" description="AMP-dependent synthetase/ligase" evidence="1">
    <location>
        <begin position="10"/>
        <end position="372"/>
    </location>
</feature>
<dbReference type="PANTHER" id="PTHR43767:SF7">
    <property type="entry name" value="MEDIUM_LONG-CHAIN-FATTY-ACID--COA LIGASE FADD8"/>
    <property type="match status" value="1"/>
</dbReference>
<dbReference type="EMBL" id="BMEX01000006">
    <property type="protein sequence ID" value="GGA48154.1"/>
    <property type="molecule type" value="Genomic_DNA"/>
</dbReference>
<evidence type="ECO:0000259" key="2">
    <source>
        <dbReference type="Pfam" id="PF13193"/>
    </source>
</evidence>
<dbReference type="InterPro" id="IPR042099">
    <property type="entry name" value="ANL_N_sf"/>
</dbReference>
<keyword evidence="3" id="KW-0436">Ligase</keyword>
<evidence type="ECO:0000313" key="3">
    <source>
        <dbReference type="EMBL" id="GGA48154.1"/>
    </source>
</evidence>
<dbReference type="SUPFAM" id="SSF56801">
    <property type="entry name" value="Acetyl-CoA synthetase-like"/>
    <property type="match status" value="1"/>
</dbReference>
<dbReference type="InterPro" id="IPR025110">
    <property type="entry name" value="AMP-bd_C"/>
</dbReference>
<protein>
    <submittedName>
        <fullName evidence="3">Fatty-acid CoA ligase</fullName>
    </submittedName>
</protein>
<dbReference type="InterPro" id="IPR020845">
    <property type="entry name" value="AMP-binding_CS"/>
</dbReference>
<dbReference type="PANTHER" id="PTHR43767">
    <property type="entry name" value="LONG-CHAIN-FATTY-ACID--COA LIGASE"/>
    <property type="match status" value="1"/>
</dbReference>
<dbReference type="InterPro" id="IPR000873">
    <property type="entry name" value="AMP-dep_synth/lig_dom"/>
</dbReference>
<dbReference type="RefSeq" id="WP_188432546.1">
    <property type="nucleotide sequence ID" value="NZ_BMEX01000006.1"/>
</dbReference>
<sequence length="519" mass="57933">MNLSKILHINGNKYPDRDALLFGEQRVTYRQWNEQADHLAHHLQQKGIQRGDRVVLMMPNLPDFAILYFAILRAGGVVVPINVQFSRDEVAYILEDCQARGMFVHEKLFPSVAELAKLQPSRFYVKTGPAEGGWESLGDWKSSPPLGNAPRFDPMTLTEEDEVDVLYTSGTTGRPKGVRFSHRSLLTVGTMIAIEFEINLESRILHMMPLSHSAPLHLMFVSAVIVGASHVFYPAFTPEMLLRLTEQERITHFFGAPVAYLLSMQEPNFPETDLSSSKYWVYGGAPLSKDQADAIADAFGKEKMVCVYGLTEAGPSGTLMHHRDHHEKSGSIGRRGALFTEIEIVDEQDQPCPTGQIGEIRLRGEGTMLGYLNRPEETAQTLKKGWVYSGDLAFRDQDGFFWIVDRKKDVIITGGVNVYPKEVEDALNSHPGVQEAAVVGLPHPTWGETVTAFMAPKPGANPLDEDGWLKEIRRFLAGKIAEFKIPRRVKIVSGLPRNASGKILKHRLKEIGTEADSYV</sequence>
<evidence type="ECO:0000313" key="4">
    <source>
        <dbReference type="Proteomes" id="UP000617979"/>
    </source>
</evidence>
<dbReference type="GO" id="GO:0016874">
    <property type="term" value="F:ligase activity"/>
    <property type="evidence" value="ECO:0007669"/>
    <property type="project" value="UniProtKB-KW"/>
</dbReference>
<reference evidence="4" key="1">
    <citation type="journal article" date="2019" name="Int. J. Syst. Evol. Microbiol.">
        <title>The Global Catalogue of Microorganisms (GCM) 10K type strain sequencing project: providing services to taxonomists for standard genome sequencing and annotation.</title>
        <authorList>
            <consortium name="The Broad Institute Genomics Platform"/>
            <consortium name="The Broad Institute Genome Sequencing Center for Infectious Disease"/>
            <person name="Wu L."/>
            <person name="Ma J."/>
        </authorList>
    </citation>
    <scope>NUCLEOTIDE SEQUENCE [LARGE SCALE GENOMIC DNA]</scope>
    <source>
        <strain evidence="4">CGMCC 1.12404</strain>
    </source>
</reference>
<dbReference type="InterPro" id="IPR050237">
    <property type="entry name" value="ATP-dep_AMP-bd_enzyme"/>
</dbReference>
<dbReference type="Pfam" id="PF13193">
    <property type="entry name" value="AMP-binding_C"/>
    <property type="match status" value="1"/>
</dbReference>
<name>A0ABQ1GQS6_9BACL</name>
<evidence type="ECO:0000259" key="1">
    <source>
        <dbReference type="Pfam" id="PF00501"/>
    </source>
</evidence>
<dbReference type="Gene3D" id="3.30.300.30">
    <property type="match status" value="1"/>
</dbReference>
<dbReference type="PROSITE" id="PS00455">
    <property type="entry name" value="AMP_BINDING"/>
    <property type="match status" value="1"/>
</dbReference>
<dbReference type="Pfam" id="PF00501">
    <property type="entry name" value="AMP-binding"/>
    <property type="match status" value="1"/>
</dbReference>